<dbReference type="Proteomes" id="UP000765802">
    <property type="component" value="Unassembled WGS sequence"/>
</dbReference>
<dbReference type="PROSITE" id="PS51904">
    <property type="entry name" value="GLYCOSYL_HYDROL_F25_2"/>
    <property type="match status" value="1"/>
</dbReference>
<keyword evidence="3" id="KW-0326">Glycosidase</keyword>
<protein>
    <submittedName>
        <fullName evidence="5">Glycoside hydrolase</fullName>
    </submittedName>
</protein>
<dbReference type="EMBL" id="MBUA01000012">
    <property type="protein sequence ID" value="MBC6491214.1"/>
    <property type="molecule type" value="Genomic_DNA"/>
</dbReference>
<evidence type="ECO:0000256" key="2">
    <source>
        <dbReference type="ARBA" id="ARBA00022801"/>
    </source>
</evidence>
<evidence type="ECO:0000256" key="4">
    <source>
        <dbReference type="SAM" id="Phobius"/>
    </source>
</evidence>
<keyword evidence="2 5" id="KW-0378">Hydrolase</keyword>
<dbReference type="InterPro" id="IPR017853">
    <property type="entry name" value="GH"/>
</dbReference>
<dbReference type="PANTHER" id="PTHR34135">
    <property type="entry name" value="LYSOZYME"/>
    <property type="match status" value="1"/>
</dbReference>
<reference evidence="5 6" key="1">
    <citation type="submission" date="2016-07" db="EMBL/GenBank/DDBJ databases">
        <title>Genome analysis of Flavihumibacter stibioxidans YS-17.</title>
        <authorList>
            <person name="Shi K."/>
            <person name="Han Y."/>
            <person name="Wang G."/>
        </authorList>
    </citation>
    <scope>NUCLEOTIDE SEQUENCE [LARGE SCALE GENOMIC DNA]</scope>
    <source>
        <strain evidence="5 6">YS-17</strain>
    </source>
</reference>
<dbReference type="Pfam" id="PF01183">
    <property type="entry name" value="Glyco_hydro_25"/>
    <property type="match status" value="1"/>
</dbReference>
<dbReference type="SUPFAM" id="SSF51445">
    <property type="entry name" value="(Trans)glycosidases"/>
    <property type="match status" value="1"/>
</dbReference>
<comment type="similarity">
    <text evidence="1">Belongs to the glycosyl hydrolase 25 family.</text>
</comment>
<dbReference type="RefSeq" id="WP_187256529.1">
    <property type="nucleotide sequence ID" value="NZ_JBHULF010000014.1"/>
</dbReference>
<keyword evidence="6" id="KW-1185">Reference proteome</keyword>
<organism evidence="5 6">
    <name type="scientific">Flavihumibacter stibioxidans</name>
    <dbReference type="NCBI Taxonomy" id="1834163"/>
    <lineage>
        <taxon>Bacteria</taxon>
        <taxon>Pseudomonadati</taxon>
        <taxon>Bacteroidota</taxon>
        <taxon>Chitinophagia</taxon>
        <taxon>Chitinophagales</taxon>
        <taxon>Chitinophagaceae</taxon>
        <taxon>Flavihumibacter</taxon>
    </lineage>
</organism>
<name>A0ABR7M9L6_9BACT</name>
<evidence type="ECO:0000256" key="1">
    <source>
        <dbReference type="ARBA" id="ARBA00010646"/>
    </source>
</evidence>
<gene>
    <name evidence="5" type="ORF">BC349_09235</name>
</gene>
<sequence>MAKKKSNQVPGPKYLFALLILVVIGALAWWWFKRSQPDFEHYPDFGIEIPANFSIHGIDVSKYQERVNWRAVKEMEAGEVRIGFVFIKATEGLGNMDRQFKRNWEHAGEAGFPRGAYHFFLATKSGADQAENFIRRVDLQKGDLPPVLDVEQTYGVSAEKLRTGVKSFLDRLEAHYGVKPIIYTNVDFYNKYLKGEFDDYPLWVAHYLKKDRPRIARNWAFWQYSETGNVNGIRGKVDFNVFNGDSTDFEDLLID</sequence>
<dbReference type="Gene3D" id="3.20.20.80">
    <property type="entry name" value="Glycosidases"/>
    <property type="match status" value="1"/>
</dbReference>
<evidence type="ECO:0000313" key="5">
    <source>
        <dbReference type="EMBL" id="MBC6491214.1"/>
    </source>
</evidence>
<dbReference type="PANTHER" id="PTHR34135:SF2">
    <property type="entry name" value="LYSOZYME"/>
    <property type="match status" value="1"/>
</dbReference>
<proteinExistence type="inferred from homology"/>
<evidence type="ECO:0000313" key="6">
    <source>
        <dbReference type="Proteomes" id="UP000765802"/>
    </source>
</evidence>
<feature type="transmembrane region" description="Helical" evidence="4">
    <location>
        <begin position="12"/>
        <end position="32"/>
    </location>
</feature>
<dbReference type="GO" id="GO:0016787">
    <property type="term" value="F:hydrolase activity"/>
    <property type="evidence" value="ECO:0007669"/>
    <property type="project" value="UniProtKB-KW"/>
</dbReference>
<keyword evidence="4" id="KW-0812">Transmembrane</keyword>
<comment type="caution">
    <text evidence="5">The sequence shown here is derived from an EMBL/GenBank/DDBJ whole genome shotgun (WGS) entry which is preliminary data.</text>
</comment>
<evidence type="ECO:0000256" key="3">
    <source>
        <dbReference type="ARBA" id="ARBA00023295"/>
    </source>
</evidence>
<dbReference type="InterPro" id="IPR002053">
    <property type="entry name" value="Glyco_hydro_25"/>
</dbReference>
<dbReference type="InterPro" id="IPR018077">
    <property type="entry name" value="Glyco_hydro_fam25_subgr"/>
</dbReference>
<keyword evidence="4" id="KW-0472">Membrane</keyword>
<keyword evidence="4" id="KW-1133">Transmembrane helix</keyword>
<accession>A0ABR7M9L6</accession>
<dbReference type="SMART" id="SM00641">
    <property type="entry name" value="Glyco_25"/>
    <property type="match status" value="1"/>
</dbReference>